<dbReference type="EMBL" id="FORI01000007">
    <property type="protein sequence ID" value="SFI87155.1"/>
    <property type="molecule type" value="Genomic_DNA"/>
</dbReference>
<evidence type="ECO:0000259" key="1">
    <source>
        <dbReference type="Pfam" id="PF03432"/>
    </source>
</evidence>
<evidence type="ECO:0000313" key="3">
    <source>
        <dbReference type="Proteomes" id="UP000182737"/>
    </source>
</evidence>
<dbReference type="OrthoDB" id="360764at2"/>
<organism evidence="2 3">
    <name type="scientific">Treponema bryantii</name>
    <dbReference type="NCBI Taxonomy" id="163"/>
    <lineage>
        <taxon>Bacteria</taxon>
        <taxon>Pseudomonadati</taxon>
        <taxon>Spirochaetota</taxon>
        <taxon>Spirochaetia</taxon>
        <taxon>Spirochaetales</taxon>
        <taxon>Treponemataceae</taxon>
        <taxon>Treponema</taxon>
    </lineage>
</organism>
<sequence>MQNLKSIFDHPKISDPERDPHLYDWKRPFHGKNDVAYLNKLLKRRSRKAVPERFSSGITDYNSFGNCCKQRVFFTTTYAKTLKSHKEYIKNYMPQKDKPGITEEAEMFGVPPEEYLDNMVPLHFKWIISPESQKVDLQLLANAVIKHIEQLTGYEFYWRGVIHTDTGHHHLHIVVNGKDKNGKSVRFPKDMIKNTIREITSNIITNMVGERTQEEIENAKARLPLAKRWTEFDEQLKEMPEKIFIKNLQPSIVQRLQFLHSINLATKDGLFYSLNPDFEEVLKATGRYNLYLEEYLKSDLPLRLFEGGTITGKVDKVINFDRDESWNDAIIIRKENERIYIPVYQLHKQHLEGRTVRIEHAAGGTNRNISNKDIRIVDNKNRDYSLTR</sequence>
<dbReference type="InterPro" id="IPR005094">
    <property type="entry name" value="Endonuclease_MobA/VirD2"/>
</dbReference>
<feature type="domain" description="MobA/VirD2-like nuclease" evidence="1">
    <location>
        <begin position="127"/>
        <end position="201"/>
    </location>
</feature>
<keyword evidence="3" id="KW-1185">Reference proteome</keyword>
<gene>
    <name evidence="2" type="ORF">SAMN04487775_107143</name>
</gene>
<name>A0A1I3LRM5_9SPIR</name>
<dbReference type="AlphaFoldDB" id="A0A1I3LRM5"/>
<accession>A0A1I3LRM5</accession>
<evidence type="ECO:0000313" key="2">
    <source>
        <dbReference type="EMBL" id="SFI87155.1"/>
    </source>
</evidence>
<dbReference type="RefSeq" id="WP_074932388.1">
    <property type="nucleotide sequence ID" value="NZ_FORI01000007.1"/>
</dbReference>
<dbReference type="Proteomes" id="UP000182737">
    <property type="component" value="Unassembled WGS sequence"/>
</dbReference>
<proteinExistence type="predicted"/>
<dbReference type="Pfam" id="PF03432">
    <property type="entry name" value="Relaxase"/>
    <property type="match status" value="1"/>
</dbReference>
<reference evidence="3" key="1">
    <citation type="submission" date="2016-10" db="EMBL/GenBank/DDBJ databases">
        <authorList>
            <person name="Varghese N."/>
            <person name="Submissions S."/>
        </authorList>
    </citation>
    <scope>NUCLEOTIDE SEQUENCE [LARGE SCALE GENOMIC DNA]</scope>
    <source>
        <strain evidence="3">XBD1002</strain>
    </source>
</reference>
<protein>
    <recommendedName>
        <fullName evidence="1">MobA/VirD2-like nuclease domain-containing protein</fullName>
    </recommendedName>
</protein>